<reference evidence="2 3" key="1">
    <citation type="submission" date="2020-07" db="EMBL/GenBank/DDBJ databases">
        <title>Sequencing the genomes of 1000 actinobacteria strains.</title>
        <authorList>
            <person name="Klenk H.-P."/>
        </authorList>
    </citation>
    <scope>NUCLEOTIDE SEQUENCE [LARGE SCALE GENOMIC DNA]</scope>
    <source>
        <strain evidence="2 3">DSM 22083</strain>
    </source>
</reference>
<dbReference type="SUPFAM" id="SSF51126">
    <property type="entry name" value="Pectin lyase-like"/>
    <property type="match status" value="1"/>
</dbReference>
<accession>A0A7Y9I9Z7</accession>
<dbReference type="RefSeq" id="WP_179753777.1">
    <property type="nucleotide sequence ID" value="NZ_JACCBU010000001.1"/>
</dbReference>
<keyword evidence="3" id="KW-1185">Reference proteome</keyword>
<organism evidence="2 3">
    <name type="scientific">Microlunatus parietis</name>
    <dbReference type="NCBI Taxonomy" id="682979"/>
    <lineage>
        <taxon>Bacteria</taxon>
        <taxon>Bacillati</taxon>
        <taxon>Actinomycetota</taxon>
        <taxon>Actinomycetes</taxon>
        <taxon>Propionibacteriales</taxon>
        <taxon>Propionibacteriaceae</taxon>
        <taxon>Microlunatus</taxon>
    </lineage>
</organism>
<dbReference type="Proteomes" id="UP000569914">
    <property type="component" value="Unassembled WGS sequence"/>
</dbReference>
<evidence type="ECO:0000313" key="2">
    <source>
        <dbReference type="EMBL" id="NYE72758.1"/>
    </source>
</evidence>
<dbReference type="EMBL" id="JACCBU010000001">
    <property type="protein sequence ID" value="NYE72758.1"/>
    <property type="molecule type" value="Genomic_DNA"/>
</dbReference>
<feature type="domain" description="Rhamnogalacturonase A/B/Epimerase-like pectate lyase" evidence="1">
    <location>
        <begin position="40"/>
        <end position="245"/>
    </location>
</feature>
<sequence>MSESISRKHFLGLGAVGAAIGTVAVVAGAGPAHAEASGDWQNVKDFGATGDGVTDDAPAIQQAIDQSGKLSAIFFPPGTYRCDRTITSQARSLSIIGSGIGVTRVIFTVAGHGFDLSLVSDDATRDFDYLNVRDLSVLTRNPDGRSAIRAVWSKPTGQYPHCNIRNLELDHDLSGTTGHWATGIALQDGWKSMIDTINYRSNGSGIGIDLQGRCVDSLISNPHLSSAGVGIRIGPLNEGTVIYNAVAVGGKIGVQTQVGDNGRKGPWTTVRDSHFNTAVAGVELRGTGDSWVCDNLIYKLAGSSEDWAGVRVVDCNNSRITGNQLFDTSGLAEREVPIEVRDSNLITLLHNQANSCKNGFELHNSVACMVSHNIGRNTGAASGGVVHLAATTRGCVAHSNLSQVDSGTAPAPVQNLGTNNHVADNHAYIGGLA</sequence>
<dbReference type="PROSITE" id="PS51318">
    <property type="entry name" value="TAT"/>
    <property type="match status" value="1"/>
</dbReference>
<dbReference type="Gene3D" id="2.160.20.10">
    <property type="entry name" value="Single-stranded right-handed beta-helix, Pectin lyase-like"/>
    <property type="match status" value="1"/>
</dbReference>
<evidence type="ECO:0000259" key="1">
    <source>
        <dbReference type="Pfam" id="PF12708"/>
    </source>
</evidence>
<dbReference type="Pfam" id="PF12708">
    <property type="entry name" value="Pect-lyase_RHGA_epim"/>
    <property type="match status" value="1"/>
</dbReference>
<dbReference type="AlphaFoldDB" id="A0A7Y9I9Z7"/>
<comment type="caution">
    <text evidence="2">The sequence shown here is derived from an EMBL/GenBank/DDBJ whole genome shotgun (WGS) entry which is preliminary data.</text>
</comment>
<dbReference type="InterPro" id="IPR006311">
    <property type="entry name" value="TAT_signal"/>
</dbReference>
<proteinExistence type="predicted"/>
<evidence type="ECO:0000313" key="3">
    <source>
        <dbReference type="Proteomes" id="UP000569914"/>
    </source>
</evidence>
<dbReference type="InterPro" id="IPR012334">
    <property type="entry name" value="Pectin_lyas_fold"/>
</dbReference>
<dbReference type="InterPro" id="IPR024535">
    <property type="entry name" value="RHGA/B-epi-like_pectate_lyase"/>
</dbReference>
<dbReference type="InterPro" id="IPR011050">
    <property type="entry name" value="Pectin_lyase_fold/virulence"/>
</dbReference>
<gene>
    <name evidence="2" type="ORF">BKA15_004087</name>
</gene>
<protein>
    <recommendedName>
        <fullName evidence="1">Rhamnogalacturonase A/B/Epimerase-like pectate lyase domain-containing protein</fullName>
    </recommendedName>
</protein>
<name>A0A7Y9I9Z7_9ACTN</name>